<evidence type="ECO:0000256" key="5">
    <source>
        <dbReference type="ARBA" id="ARBA00022801"/>
    </source>
</evidence>
<feature type="transmembrane region" description="Helical" evidence="8">
    <location>
        <begin position="107"/>
        <end position="128"/>
    </location>
</feature>
<proteinExistence type="predicted"/>
<keyword evidence="6 8" id="KW-1133">Transmembrane helix</keyword>
<evidence type="ECO:0000256" key="1">
    <source>
        <dbReference type="ARBA" id="ARBA00004651"/>
    </source>
</evidence>
<dbReference type="GO" id="GO:0005886">
    <property type="term" value="C:plasma membrane"/>
    <property type="evidence" value="ECO:0007669"/>
    <property type="project" value="UniProtKB-SubCell"/>
</dbReference>
<dbReference type="AlphaFoldDB" id="A0AAE2VCC3"/>
<dbReference type="NCBIfam" id="TIGR04178">
    <property type="entry name" value="exo_archaeo"/>
    <property type="match status" value="1"/>
</dbReference>
<feature type="transmembrane region" description="Helical" evidence="8">
    <location>
        <begin position="197"/>
        <end position="220"/>
    </location>
</feature>
<evidence type="ECO:0000313" key="10">
    <source>
        <dbReference type="Proteomes" id="UP000634206"/>
    </source>
</evidence>
<keyword evidence="5" id="KW-0378">Hydrolase</keyword>
<dbReference type="EMBL" id="JAENIG010000004">
    <property type="protein sequence ID" value="MBK1854816.1"/>
    <property type="molecule type" value="Genomic_DNA"/>
</dbReference>
<dbReference type="RefSeq" id="WP_309489427.1">
    <property type="nucleotide sequence ID" value="NZ_JAENIG010000004.1"/>
</dbReference>
<evidence type="ECO:0000313" key="9">
    <source>
        <dbReference type="EMBL" id="MBK1854816.1"/>
    </source>
</evidence>
<evidence type="ECO:0000256" key="6">
    <source>
        <dbReference type="ARBA" id="ARBA00022989"/>
    </source>
</evidence>
<keyword evidence="4 8" id="KW-0812">Transmembrane</keyword>
<feature type="transmembrane region" description="Helical" evidence="8">
    <location>
        <begin position="37"/>
        <end position="55"/>
    </location>
</feature>
<feature type="transmembrane region" description="Helical" evidence="8">
    <location>
        <begin position="67"/>
        <end position="87"/>
    </location>
</feature>
<comment type="caution">
    <text evidence="9">The sequence shown here is derived from an EMBL/GenBank/DDBJ whole genome shotgun (WGS) entry which is preliminary data.</text>
</comment>
<evidence type="ECO:0000256" key="3">
    <source>
        <dbReference type="ARBA" id="ARBA00022670"/>
    </source>
</evidence>
<feature type="transmembrane region" description="Helical" evidence="8">
    <location>
        <begin position="12"/>
        <end position="31"/>
    </location>
</feature>
<feature type="transmembrane region" description="Helical" evidence="8">
    <location>
        <begin position="232"/>
        <end position="252"/>
    </location>
</feature>
<evidence type="ECO:0000256" key="8">
    <source>
        <dbReference type="SAM" id="Phobius"/>
    </source>
</evidence>
<organism evidence="9 10">
    <name type="scientific">Oceaniferula flava</name>
    <dbReference type="NCBI Taxonomy" id="2800421"/>
    <lineage>
        <taxon>Bacteria</taxon>
        <taxon>Pseudomonadati</taxon>
        <taxon>Verrucomicrobiota</taxon>
        <taxon>Verrucomicrobiia</taxon>
        <taxon>Verrucomicrobiales</taxon>
        <taxon>Verrucomicrobiaceae</taxon>
        <taxon>Oceaniferula</taxon>
    </lineage>
</organism>
<sequence>MCETRLKKALSVAATTIGLSAAFWPLILWYLRRLTDGGDEPLGLAVLGLLALVIFKDRHLPRRPHLVAAAVCFLLYLISGFYLPPMLRSLPAIACLMFYFGYQNRPSCLALMLLSLPLVASLQFYLGYPMRLFSAEVSRWLVLPFVQEITREGTNLTAFGKVVGVDPPCSGVRILWMGLVVTNVIASLKRMPWHSTVLFNLLAMVLLLLTNSLRAALLFAPECGFLEISDTLHAATGLLCYLGAVIILIKVASWQSAVSRTRLVS</sequence>
<evidence type="ECO:0000256" key="2">
    <source>
        <dbReference type="ARBA" id="ARBA00022475"/>
    </source>
</evidence>
<dbReference type="InterPro" id="IPR019127">
    <property type="entry name" value="Exosortase"/>
</dbReference>
<reference evidence="9" key="1">
    <citation type="submission" date="2021-01" db="EMBL/GenBank/DDBJ databases">
        <title>Modified the classification status of verrucomicrobia.</title>
        <authorList>
            <person name="Feng X."/>
        </authorList>
    </citation>
    <scope>NUCLEOTIDE SEQUENCE</scope>
    <source>
        <strain evidence="9">5K15</strain>
    </source>
</reference>
<keyword evidence="7 8" id="KW-0472">Membrane</keyword>
<dbReference type="GO" id="GO:0008233">
    <property type="term" value="F:peptidase activity"/>
    <property type="evidence" value="ECO:0007669"/>
    <property type="project" value="UniProtKB-KW"/>
</dbReference>
<name>A0AAE2VCC3_9BACT</name>
<keyword evidence="2" id="KW-1003">Cell membrane</keyword>
<evidence type="ECO:0000256" key="4">
    <source>
        <dbReference type="ARBA" id="ARBA00022692"/>
    </source>
</evidence>
<dbReference type="InterPro" id="IPR026392">
    <property type="entry name" value="Exo/Archaeosortase_dom"/>
</dbReference>
<dbReference type="GO" id="GO:0006508">
    <property type="term" value="P:proteolysis"/>
    <property type="evidence" value="ECO:0007669"/>
    <property type="project" value="UniProtKB-KW"/>
</dbReference>
<dbReference type="Pfam" id="PF09721">
    <property type="entry name" value="Exosortase_EpsH"/>
    <property type="match status" value="1"/>
</dbReference>
<protein>
    <submittedName>
        <fullName evidence="9">Archaeosortase/exosortase family protein</fullName>
    </submittedName>
</protein>
<gene>
    <name evidence="9" type="ORF">JIN83_07580</name>
</gene>
<keyword evidence="10" id="KW-1185">Reference proteome</keyword>
<dbReference type="Proteomes" id="UP000634206">
    <property type="component" value="Unassembled WGS sequence"/>
</dbReference>
<accession>A0AAE2VCC3</accession>
<keyword evidence="3" id="KW-0645">Protease</keyword>
<evidence type="ECO:0000256" key="7">
    <source>
        <dbReference type="ARBA" id="ARBA00023136"/>
    </source>
</evidence>
<comment type="subcellular location">
    <subcellularLocation>
        <location evidence="1">Cell membrane</location>
        <topology evidence="1">Multi-pass membrane protein</topology>
    </subcellularLocation>
</comment>